<feature type="domain" description="HTH luxR-type" evidence="3">
    <location>
        <begin position="867"/>
        <end position="932"/>
    </location>
</feature>
<evidence type="ECO:0000256" key="1">
    <source>
        <dbReference type="ARBA" id="ARBA00022741"/>
    </source>
</evidence>
<dbReference type="InterPro" id="IPR000792">
    <property type="entry name" value="Tscrpt_reg_LuxR_C"/>
</dbReference>
<dbReference type="SUPFAM" id="SSF46894">
    <property type="entry name" value="C-terminal effector domain of the bipartite response regulators"/>
    <property type="match status" value="1"/>
</dbReference>
<gene>
    <name evidence="4" type="ORF">SAMN05660690_3482</name>
</gene>
<dbReference type="SUPFAM" id="SSF48452">
    <property type="entry name" value="TPR-like"/>
    <property type="match status" value="1"/>
</dbReference>
<dbReference type="Pfam" id="PF13191">
    <property type="entry name" value="AAA_16"/>
    <property type="match status" value="1"/>
</dbReference>
<evidence type="ECO:0000259" key="3">
    <source>
        <dbReference type="PROSITE" id="PS50043"/>
    </source>
</evidence>
<dbReference type="STRING" id="1190417.SAMN05660690_3482"/>
<dbReference type="EMBL" id="FMZF01000005">
    <property type="protein sequence ID" value="SDD12803.1"/>
    <property type="molecule type" value="Genomic_DNA"/>
</dbReference>
<dbReference type="GO" id="GO:0005524">
    <property type="term" value="F:ATP binding"/>
    <property type="evidence" value="ECO:0007669"/>
    <property type="project" value="UniProtKB-KW"/>
</dbReference>
<accession>A0A1G6S7V8</accession>
<dbReference type="GO" id="GO:0005737">
    <property type="term" value="C:cytoplasm"/>
    <property type="evidence" value="ECO:0007669"/>
    <property type="project" value="TreeGrafter"/>
</dbReference>
<reference evidence="5" key="1">
    <citation type="submission" date="2016-10" db="EMBL/GenBank/DDBJ databases">
        <authorList>
            <person name="Varghese N."/>
            <person name="Submissions S."/>
        </authorList>
    </citation>
    <scope>NUCLEOTIDE SEQUENCE [LARGE SCALE GENOMIC DNA]</scope>
    <source>
        <strain evidence="5">DSM 45421</strain>
    </source>
</reference>
<sequence>MGRDDELRVLADALGAAAAGAGRLVLVEGAAGVGKTRLVEATGVLARERGFRLLRARGVALEADLSFGVVRQLYERLLVGMSSAERDDVLSGAAQLARPLVDGGLTADAPAADAHGLLHGLYWLTANLARRRPVLLVVDDLHWADASSGRWLDYLAHRLDGLPVGLVLAQRPTQTVAWWPGSAPGTPGRDVEGVDHLVLHGLDPASVAVLVRRALGVRATPEVVEACVTQTGGNPFLLHELLDALPGGPLGVTAVRECGPARLGRAVAARTAAAGPTAVALADAVAVLGDGVELRLAARLAGLRVAEAELAADALEHAGVLAPGRPVAFAHAIVRQALQRRRPAGERALAHATAARLLAREGAPDEQVAAHVLRAGPAGSTWAVDRLRAAARRALEHGAPDSAVTYLRRALREPPRQRYKVLLELGRAEARIHHPEARVHLEPVVGGARRPEDRATAALELARLLLASGEPSRATDVLDRAVRGLGTAHPELSLTLECERMAAAMGSLSRAAGAVERFESAHASSPPFGPPLIRLVMAQRAMGRLAIGEDRDGTLELARGALAGGRLLAEQGCEAPGYYFACNAVAGCDELAEGGTALAAAVEVAQRQGSRHGYAFASSWRAWALLRAGDVRGAELDASSVVEPEDEVGQGFNQTVAASVLAEALIERDDPAAARTRLTRAWAECASDQVTNLYLHFVDARLRLLTGDPAGALREALAVGQRTRAAGYVFPSLLPWRSVGASAHRALGQDEEAAVLVAEEVGLTRRFGAPRALGIALRTQALVGRAAERVDVLRQAVSVLESSQARLAHAQALLDLGTALRRAGHRAEARGPLGEALELATRCGGVWVARRAREELVAAGARPRRPAQHGPDALTPAELRVARCAAQGMTTREVAQSLFLTTKTVETHLTRTYRKLRVASRTELPAALDRTTTG</sequence>
<dbReference type="GO" id="GO:0004016">
    <property type="term" value="F:adenylate cyclase activity"/>
    <property type="evidence" value="ECO:0007669"/>
    <property type="project" value="TreeGrafter"/>
</dbReference>
<dbReference type="Gene3D" id="1.25.40.10">
    <property type="entry name" value="Tetratricopeptide repeat domain"/>
    <property type="match status" value="1"/>
</dbReference>
<dbReference type="InterPro" id="IPR011990">
    <property type="entry name" value="TPR-like_helical_dom_sf"/>
</dbReference>
<evidence type="ECO:0000256" key="2">
    <source>
        <dbReference type="ARBA" id="ARBA00022840"/>
    </source>
</evidence>
<dbReference type="InterPro" id="IPR041664">
    <property type="entry name" value="AAA_16"/>
</dbReference>
<dbReference type="PROSITE" id="PS00622">
    <property type="entry name" value="HTH_LUXR_1"/>
    <property type="match status" value="1"/>
</dbReference>
<keyword evidence="5" id="KW-1185">Reference proteome</keyword>
<dbReference type="PROSITE" id="PS50043">
    <property type="entry name" value="HTH_LUXR_2"/>
    <property type="match status" value="1"/>
</dbReference>
<dbReference type="GO" id="GO:0003677">
    <property type="term" value="F:DNA binding"/>
    <property type="evidence" value="ECO:0007669"/>
    <property type="project" value="InterPro"/>
</dbReference>
<dbReference type="PANTHER" id="PTHR16305">
    <property type="entry name" value="TESTICULAR SOLUBLE ADENYLYL CYCLASE"/>
    <property type="match status" value="1"/>
</dbReference>
<keyword evidence="1" id="KW-0547">Nucleotide-binding</keyword>
<dbReference type="Proteomes" id="UP000199416">
    <property type="component" value="Unassembled WGS sequence"/>
</dbReference>
<dbReference type="PANTHER" id="PTHR16305:SF35">
    <property type="entry name" value="TRANSCRIPTIONAL ACTIVATOR DOMAIN"/>
    <property type="match status" value="1"/>
</dbReference>
<dbReference type="InterPro" id="IPR016032">
    <property type="entry name" value="Sig_transdc_resp-reg_C-effctor"/>
</dbReference>
<dbReference type="RefSeq" id="WP_175471794.1">
    <property type="nucleotide sequence ID" value="NZ_FMZF01000005.1"/>
</dbReference>
<protein>
    <submittedName>
        <fullName evidence="4">Regulatory protein, luxR family</fullName>
    </submittedName>
</protein>
<dbReference type="InterPro" id="IPR036388">
    <property type="entry name" value="WH-like_DNA-bd_sf"/>
</dbReference>
<dbReference type="SUPFAM" id="SSF52540">
    <property type="entry name" value="P-loop containing nucleoside triphosphate hydrolases"/>
    <property type="match status" value="1"/>
</dbReference>
<organism evidence="4 5">
    <name type="scientific">Geodermatophilus telluris</name>
    <dbReference type="NCBI Taxonomy" id="1190417"/>
    <lineage>
        <taxon>Bacteria</taxon>
        <taxon>Bacillati</taxon>
        <taxon>Actinomycetota</taxon>
        <taxon>Actinomycetes</taxon>
        <taxon>Geodermatophilales</taxon>
        <taxon>Geodermatophilaceae</taxon>
        <taxon>Geodermatophilus</taxon>
    </lineage>
</organism>
<evidence type="ECO:0000313" key="4">
    <source>
        <dbReference type="EMBL" id="SDD12803.1"/>
    </source>
</evidence>
<dbReference type="InterPro" id="IPR027417">
    <property type="entry name" value="P-loop_NTPase"/>
</dbReference>
<dbReference type="CDD" id="cd06170">
    <property type="entry name" value="LuxR_C_like"/>
    <property type="match status" value="1"/>
</dbReference>
<dbReference type="SMART" id="SM00421">
    <property type="entry name" value="HTH_LUXR"/>
    <property type="match status" value="1"/>
</dbReference>
<dbReference type="PRINTS" id="PR00038">
    <property type="entry name" value="HTHLUXR"/>
</dbReference>
<dbReference type="AlphaFoldDB" id="A0A1G6S7V8"/>
<dbReference type="Gene3D" id="1.10.10.10">
    <property type="entry name" value="Winged helix-like DNA-binding domain superfamily/Winged helix DNA-binding domain"/>
    <property type="match status" value="1"/>
</dbReference>
<name>A0A1G6S7V8_9ACTN</name>
<proteinExistence type="predicted"/>
<dbReference type="GO" id="GO:0006355">
    <property type="term" value="P:regulation of DNA-templated transcription"/>
    <property type="evidence" value="ECO:0007669"/>
    <property type="project" value="InterPro"/>
</dbReference>
<keyword evidence="2" id="KW-0067">ATP-binding</keyword>
<dbReference type="Pfam" id="PF00196">
    <property type="entry name" value="GerE"/>
    <property type="match status" value="1"/>
</dbReference>
<evidence type="ECO:0000313" key="5">
    <source>
        <dbReference type="Proteomes" id="UP000199416"/>
    </source>
</evidence>